<evidence type="ECO:0000259" key="2">
    <source>
        <dbReference type="Pfam" id="PF13590"/>
    </source>
</evidence>
<protein>
    <submittedName>
        <fullName evidence="3">DUF4136 domain-containing protein</fullName>
    </submittedName>
</protein>
<reference evidence="3 4" key="1">
    <citation type="submission" date="2019-06" db="EMBL/GenBank/DDBJ databases">
        <authorList>
            <person name="Lee I."/>
            <person name="Jang G.I."/>
            <person name="Hwang C.Y."/>
        </authorList>
    </citation>
    <scope>NUCLEOTIDE SEQUENCE [LARGE SCALE GENOMIC DNA]</scope>
    <source>
        <strain evidence="3 4">PAMC 28131</strain>
    </source>
</reference>
<feature type="domain" description="DUF4136" evidence="2">
    <location>
        <begin position="30"/>
        <end position="188"/>
    </location>
</feature>
<evidence type="ECO:0000313" key="3">
    <source>
        <dbReference type="EMBL" id="TPE64052.1"/>
    </source>
</evidence>
<dbReference type="Pfam" id="PF13590">
    <property type="entry name" value="DUF4136"/>
    <property type="match status" value="1"/>
</dbReference>
<comment type="caution">
    <text evidence="3">The sequence shown here is derived from an EMBL/GenBank/DDBJ whole genome shotgun (WGS) entry which is preliminary data.</text>
</comment>
<gene>
    <name evidence="3" type="ORF">FJQ54_03855</name>
</gene>
<dbReference type="AlphaFoldDB" id="A0A501XTD7"/>
<name>A0A501XTD7_9SPHN</name>
<organism evidence="3 4">
    <name type="scientific">Sandaracinobacter neustonicus</name>
    <dbReference type="NCBI Taxonomy" id="1715348"/>
    <lineage>
        <taxon>Bacteria</taxon>
        <taxon>Pseudomonadati</taxon>
        <taxon>Pseudomonadota</taxon>
        <taxon>Alphaproteobacteria</taxon>
        <taxon>Sphingomonadales</taxon>
        <taxon>Sphingosinicellaceae</taxon>
        <taxon>Sandaracinobacter</taxon>
    </lineage>
</organism>
<keyword evidence="1" id="KW-0732">Signal</keyword>
<dbReference type="InterPro" id="IPR025411">
    <property type="entry name" value="DUF4136"/>
</dbReference>
<dbReference type="EMBL" id="VFSU01000011">
    <property type="protein sequence ID" value="TPE64052.1"/>
    <property type="molecule type" value="Genomic_DNA"/>
</dbReference>
<feature type="chain" id="PRO_5021506086" evidence="1">
    <location>
        <begin position="20"/>
        <end position="202"/>
    </location>
</feature>
<feature type="signal peptide" evidence="1">
    <location>
        <begin position="1"/>
        <end position="19"/>
    </location>
</feature>
<dbReference type="Gene3D" id="3.30.160.670">
    <property type="match status" value="1"/>
</dbReference>
<accession>A0A501XTD7</accession>
<sequence length="202" mass="22104">MLLAAGLALLAACAQPFEARVQSFQSMPPAQGQTFTIQPASPDRQGSLEFAAYSGLIATELQKHGFQQAASPEQAYLTVLVDFGSGPGRERIATRPATPSTWGWYGRGGWYGRPGGWWGPWGDPFWDPWNQPDVYSFTVYPAFLDVTIKRTADKTPVFEGRAQTTTRVNDLPSTMPNLVSAMFQDFPGASSRSAVVKVPQNR</sequence>
<evidence type="ECO:0000313" key="4">
    <source>
        <dbReference type="Proteomes" id="UP000319897"/>
    </source>
</evidence>
<dbReference type="OrthoDB" id="7501218at2"/>
<proteinExistence type="predicted"/>
<evidence type="ECO:0000256" key="1">
    <source>
        <dbReference type="SAM" id="SignalP"/>
    </source>
</evidence>
<dbReference type="Proteomes" id="UP000319897">
    <property type="component" value="Unassembled WGS sequence"/>
</dbReference>
<keyword evidence="4" id="KW-1185">Reference proteome</keyword>